<dbReference type="Proteomes" id="UP000263094">
    <property type="component" value="Unassembled WGS sequence"/>
</dbReference>
<dbReference type="OrthoDB" id="4564047at2"/>
<dbReference type="InterPro" id="IPR026816">
    <property type="entry name" value="Flavodoxin_dom"/>
</dbReference>
<accession>A0A372MAH5</accession>
<dbReference type="InterPro" id="IPR029039">
    <property type="entry name" value="Flavoprotein-like_sf"/>
</dbReference>
<protein>
    <submittedName>
        <fullName evidence="2">Flavodoxin</fullName>
    </submittedName>
</protein>
<dbReference type="GO" id="GO:0010181">
    <property type="term" value="F:FMN binding"/>
    <property type="evidence" value="ECO:0007669"/>
    <property type="project" value="InterPro"/>
</dbReference>
<dbReference type="Gene3D" id="3.40.50.360">
    <property type="match status" value="1"/>
</dbReference>
<sequence>MKTIVVCASKSHGNTRRIAERMAQVLEAKVVTPQEADPAELAEADLVGFGSGVYYGRMHPGLLRVVEALPATARGGRAFVFATSGFPEIPFAPYTRAPVRALERKGLTITGRFTCRALDTMGPLKLIGGVNKHHPTPGDLTTAEAFATRLRETYRPAR</sequence>
<dbReference type="PROSITE" id="PS50902">
    <property type="entry name" value="FLAVODOXIN_LIKE"/>
    <property type="match status" value="1"/>
</dbReference>
<reference evidence="2 3" key="1">
    <citation type="submission" date="2018-08" db="EMBL/GenBank/DDBJ databases">
        <title>Isolation, diversity and antifungal activity of Actinobacteria from wheat.</title>
        <authorList>
            <person name="Han C."/>
        </authorList>
    </citation>
    <scope>NUCLEOTIDE SEQUENCE [LARGE SCALE GENOMIC DNA]</scope>
    <source>
        <strain evidence="2 3">NEAU-YY421</strain>
    </source>
</reference>
<dbReference type="AlphaFoldDB" id="A0A372MAH5"/>
<evidence type="ECO:0000313" key="3">
    <source>
        <dbReference type="Proteomes" id="UP000263094"/>
    </source>
</evidence>
<keyword evidence="3" id="KW-1185">Reference proteome</keyword>
<gene>
    <name evidence="2" type="ORF">DY218_04105</name>
</gene>
<dbReference type="Pfam" id="PF12724">
    <property type="entry name" value="Flavodoxin_5"/>
    <property type="match status" value="1"/>
</dbReference>
<dbReference type="RefSeq" id="WP_128554516.1">
    <property type="nucleotide sequence ID" value="NZ_QUAK01000021.1"/>
</dbReference>
<comment type="caution">
    <text evidence="2">The sequence shown here is derived from an EMBL/GenBank/DDBJ whole genome shotgun (WGS) entry which is preliminary data.</text>
</comment>
<evidence type="ECO:0000259" key="1">
    <source>
        <dbReference type="PROSITE" id="PS50902"/>
    </source>
</evidence>
<dbReference type="SUPFAM" id="SSF52218">
    <property type="entry name" value="Flavoproteins"/>
    <property type="match status" value="1"/>
</dbReference>
<dbReference type="EMBL" id="QUAK01000021">
    <property type="protein sequence ID" value="RFU87948.1"/>
    <property type="molecule type" value="Genomic_DNA"/>
</dbReference>
<feature type="domain" description="Flavodoxin-like" evidence="1">
    <location>
        <begin position="4"/>
        <end position="151"/>
    </location>
</feature>
<proteinExistence type="predicted"/>
<dbReference type="InterPro" id="IPR008254">
    <property type="entry name" value="Flavodoxin/NO_synth"/>
</dbReference>
<name>A0A372MAH5_9ACTN</name>
<organism evidence="2 3">
    <name type="scientific">Streptomyces triticagri</name>
    <dbReference type="NCBI Taxonomy" id="2293568"/>
    <lineage>
        <taxon>Bacteria</taxon>
        <taxon>Bacillati</taxon>
        <taxon>Actinomycetota</taxon>
        <taxon>Actinomycetes</taxon>
        <taxon>Kitasatosporales</taxon>
        <taxon>Streptomycetaceae</taxon>
        <taxon>Streptomyces</taxon>
    </lineage>
</organism>
<evidence type="ECO:0000313" key="2">
    <source>
        <dbReference type="EMBL" id="RFU87948.1"/>
    </source>
</evidence>